<feature type="transmembrane region" description="Helical" evidence="2">
    <location>
        <begin position="152"/>
        <end position="171"/>
    </location>
</feature>
<feature type="transmembrane region" description="Helical" evidence="2">
    <location>
        <begin position="32"/>
        <end position="56"/>
    </location>
</feature>
<dbReference type="Proteomes" id="UP000292235">
    <property type="component" value="Chromosome"/>
</dbReference>
<dbReference type="EMBL" id="CP036455">
    <property type="protein sequence ID" value="QBI54594.1"/>
    <property type="molecule type" value="Genomic_DNA"/>
</dbReference>
<name>A0A4P6Q6P8_9ACTN</name>
<dbReference type="OrthoDB" id="2082317at2"/>
<evidence type="ECO:0000313" key="3">
    <source>
        <dbReference type="EMBL" id="QBI54594.1"/>
    </source>
</evidence>
<accession>A0A4P6Q6P8</accession>
<keyword evidence="2" id="KW-0472">Membrane</keyword>
<feature type="transmembrane region" description="Helical" evidence="2">
    <location>
        <begin position="118"/>
        <end position="140"/>
    </location>
</feature>
<feature type="compositionally biased region" description="Gly residues" evidence="1">
    <location>
        <begin position="179"/>
        <end position="198"/>
    </location>
</feature>
<proteinExistence type="predicted"/>
<keyword evidence="2" id="KW-1133">Transmembrane helix</keyword>
<dbReference type="AlphaFoldDB" id="A0A4P6Q6P8"/>
<reference evidence="3 4" key="1">
    <citation type="submission" date="2019-02" db="EMBL/GenBank/DDBJ databases">
        <authorList>
            <person name="Khodamoradi S."/>
            <person name="Hahnke R.L."/>
            <person name="Kaempfer P."/>
            <person name="Schumann P."/>
            <person name="Rohde M."/>
            <person name="Steinert M."/>
            <person name="Luzhetskyy A."/>
            <person name="Wink J."/>
            <person name="Ruckert C."/>
        </authorList>
    </citation>
    <scope>NUCLEOTIDE SEQUENCE [LARGE SCALE GENOMIC DNA]</scope>
    <source>
        <strain evidence="3 4">M2</strain>
    </source>
</reference>
<keyword evidence="2" id="KW-0812">Transmembrane</keyword>
<organism evidence="3 4">
    <name type="scientific">Streptomonospora litoralis</name>
    <dbReference type="NCBI Taxonomy" id="2498135"/>
    <lineage>
        <taxon>Bacteria</taxon>
        <taxon>Bacillati</taxon>
        <taxon>Actinomycetota</taxon>
        <taxon>Actinomycetes</taxon>
        <taxon>Streptosporangiales</taxon>
        <taxon>Nocardiopsidaceae</taxon>
        <taxon>Streptomonospora</taxon>
    </lineage>
</organism>
<feature type="transmembrane region" description="Helical" evidence="2">
    <location>
        <begin position="68"/>
        <end position="86"/>
    </location>
</feature>
<evidence type="ECO:0000256" key="2">
    <source>
        <dbReference type="SAM" id="Phobius"/>
    </source>
</evidence>
<sequence>MIVGLIVACEALFWVLLLGGLAARYLLRRRRLSAVVLLMVPVLDAVLLAVIAAHLLSGGTADASHGLGALYLGFTVAYGHTIVGWADARFAHRFAGGPPPERPPKRGAAKLRHEAVGWARGTLACLLSAAALGGLILLVGDAERTEALRHSFAPLGIFMFWNTVIAVWGAAEAVMSPGASGGEGAGEAAPEGGGAWRR</sequence>
<dbReference type="KEGG" id="strr:EKD16_14065"/>
<dbReference type="RefSeq" id="WP_131098750.1">
    <property type="nucleotide sequence ID" value="NZ_CP036455.1"/>
</dbReference>
<feature type="region of interest" description="Disordered" evidence="1">
    <location>
        <begin position="178"/>
        <end position="198"/>
    </location>
</feature>
<protein>
    <submittedName>
        <fullName evidence="3">Uncharacterized protein</fullName>
    </submittedName>
</protein>
<evidence type="ECO:0000256" key="1">
    <source>
        <dbReference type="SAM" id="MobiDB-lite"/>
    </source>
</evidence>
<evidence type="ECO:0000313" key="4">
    <source>
        <dbReference type="Proteomes" id="UP000292235"/>
    </source>
</evidence>
<keyword evidence="4" id="KW-1185">Reference proteome</keyword>
<gene>
    <name evidence="3" type="ORF">EKD16_14065</name>
</gene>